<dbReference type="Proteomes" id="UP000178393">
    <property type="component" value="Unassembled WGS sequence"/>
</dbReference>
<evidence type="ECO:0000313" key="3">
    <source>
        <dbReference type="EMBL" id="OGD98997.1"/>
    </source>
</evidence>
<dbReference type="EMBL" id="MFBH01000037">
    <property type="protein sequence ID" value="OGD98997.1"/>
    <property type="molecule type" value="Genomic_DNA"/>
</dbReference>
<gene>
    <name evidence="3" type="ORF">A2W45_02240</name>
</gene>
<name>A0A1F5H4M0_9BACT</name>
<keyword evidence="2" id="KW-1133">Transmembrane helix</keyword>
<feature type="region of interest" description="Disordered" evidence="1">
    <location>
        <begin position="123"/>
        <end position="145"/>
    </location>
</feature>
<proteinExistence type="predicted"/>
<accession>A0A1F5H4M0</accession>
<keyword evidence="2" id="KW-0472">Membrane</keyword>
<feature type="transmembrane region" description="Helical" evidence="2">
    <location>
        <begin position="7"/>
        <end position="27"/>
    </location>
</feature>
<protein>
    <submittedName>
        <fullName evidence="3">Uncharacterized protein</fullName>
    </submittedName>
</protein>
<reference evidence="3 4" key="1">
    <citation type="journal article" date="2016" name="Nat. Commun.">
        <title>Thousands of microbial genomes shed light on interconnected biogeochemical processes in an aquifer system.</title>
        <authorList>
            <person name="Anantharaman K."/>
            <person name="Brown C.T."/>
            <person name="Hug L.A."/>
            <person name="Sharon I."/>
            <person name="Castelle C.J."/>
            <person name="Probst A.J."/>
            <person name="Thomas B.C."/>
            <person name="Singh A."/>
            <person name="Wilkins M.J."/>
            <person name="Karaoz U."/>
            <person name="Brodie E.L."/>
            <person name="Williams K.H."/>
            <person name="Hubbard S.S."/>
            <person name="Banfield J.F."/>
        </authorList>
    </citation>
    <scope>NUCLEOTIDE SEQUENCE [LARGE SCALE GENOMIC DNA]</scope>
</reference>
<keyword evidence="2" id="KW-0812">Transmembrane</keyword>
<evidence type="ECO:0000313" key="4">
    <source>
        <dbReference type="Proteomes" id="UP000178393"/>
    </source>
</evidence>
<dbReference type="AlphaFoldDB" id="A0A1F5H4M0"/>
<comment type="caution">
    <text evidence="3">The sequence shown here is derived from an EMBL/GenBank/DDBJ whole genome shotgun (WGS) entry which is preliminary data.</text>
</comment>
<evidence type="ECO:0000256" key="1">
    <source>
        <dbReference type="SAM" id="MobiDB-lite"/>
    </source>
</evidence>
<evidence type="ECO:0000256" key="2">
    <source>
        <dbReference type="SAM" id="Phobius"/>
    </source>
</evidence>
<feature type="transmembrane region" description="Helical" evidence="2">
    <location>
        <begin position="33"/>
        <end position="50"/>
    </location>
</feature>
<sequence length="145" mass="17394">MKAAAQFSWRIVWYSVLIWGLTFILAGFVILPWFYLVLPLVVFWTTVYFFKKSERTLVGGLWVGLFWFFIIIFLNFLEVIGPYYANFSLYFSDFRNWFLYPLVLLIPVVYTLILENTSYKKSSNSKHHFSNRHQVRLHKTKLATR</sequence>
<feature type="transmembrane region" description="Helical" evidence="2">
    <location>
        <begin position="97"/>
        <end position="114"/>
    </location>
</feature>
<organism evidence="3 4">
    <name type="scientific">Candidatus Curtissbacteria bacterium RIFCSPHIGHO2_12_41_11</name>
    <dbReference type="NCBI Taxonomy" id="1797718"/>
    <lineage>
        <taxon>Bacteria</taxon>
        <taxon>Candidatus Curtissiibacteriota</taxon>
    </lineage>
</organism>
<feature type="transmembrane region" description="Helical" evidence="2">
    <location>
        <begin position="57"/>
        <end position="77"/>
    </location>
</feature>